<dbReference type="GO" id="GO:0016787">
    <property type="term" value="F:hydrolase activity"/>
    <property type="evidence" value="ECO:0007669"/>
    <property type="project" value="UniProtKB-KW"/>
</dbReference>
<feature type="compositionally biased region" description="Polar residues" evidence="1">
    <location>
        <begin position="230"/>
        <end position="239"/>
    </location>
</feature>
<reference evidence="4 7" key="1">
    <citation type="journal article" date="2018" name="Int. J. Syst. Evol. Microbiol.">
        <title>Draft Genome Sequence of Faecalimonas umbilicata JCM 30896T, an Acetate-Producing Bacterium Isolated from Human Feces.</title>
        <authorList>
            <person name="Sakamoto M."/>
            <person name="Ikeyama N."/>
            <person name="Yuki M."/>
            <person name="Ohkuma M."/>
        </authorList>
    </citation>
    <scope>NUCLEOTIDE SEQUENCE [LARGE SCALE GENOMIC DNA]</scope>
    <source>
        <strain evidence="4 7">EGH7</strain>
    </source>
</reference>
<evidence type="ECO:0000256" key="1">
    <source>
        <dbReference type="SAM" id="MobiDB-lite"/>
    </source>
</evidence>
<dbReference type="Proteomes" id="UP000702954">
    <property type="component" value="Unassembled WGS sequence"/>
</dbReference>
<evidence type="ECO:0000313" key="5">
    <source>
        <dbReference type="EMBL" id="TCS62685.1"/>
    </source>
</evidence>
<sequence>MYGYHKKRYHRLCICLLSVIFSIACPVYAADTPPSSDTLSAHNTLLLDTAQSLSTMTDRTEEMKNLLIDAQIQEARQYQMMRLRIQWLYETGYSSFLEQLLGASDFPDFLNRSEQIRSLITYDRNQLTELSNLRSSIEADAALLTKQCDLLRASRDALSMEYEKLLILLNQQNTASGVSVFPEVFSRIPELIARADEQIEEGQLAADQGIHAPSSEIRDPDPSLNDDISDNTSNVADSESTVDENEEDDEIAPPPFAPPPSFSVSASESLLLSALIQCEAGTEDYTAMTALASCILNRVSSPLFPNSISGVIESEPLFSSVSDGRIEALLYGDIDSVCQNAVFDAISGTNPIGSCLYFSPASSSASGATFGSFTFY</sequence>
<accession>A0A4R3JBK4</accession>
<feature type="domain" description="Cell wall hydrolase SleB" evidence="3">
    <location>
        <begin position="283"/>
        <end position="362"/>
    </location>
</feature>
<evidence type="ECO:0000259" key="3">
    <source>
        <dbReference type="Pfam" id="PF07486"/>
    </source>
</evidence>
<organism evidence="5 6">
    <name type="scientific">Faecalimonas umbilicata</name>
    <dbReference type="NCBI Taxonomy" id="1912855"/>
    <lineage>
        <taxon>Bacteria</taxon>
        <taxon>Bacillati</taxon>
        <taxon>Bacillota</taxon>
        <taxon>Clostridia</taxon>
        <taxon>Lachnospirales</taxon>
        <taxon>Lachnospiraceae</taxon>
        <taxon>Faecalimonas</taxon>
    </lineage>
</organism>
<evidence type="ECO:0000313" key="6">
    <source>
        <dbReference type="Proteomes" id="UP000294613"/>
    </source>
</evidence>
<dbReference type="InterPro" id="IPR011105">
    <property type="entry name" value="Cell_wall_hydrolase_SleB"/>
</dbReference>
<dbReference type="Gene3D" id="1.10.10.2520">
    <property type="entry name" value="Cell wall hydrolase SleB, domain 1"/>
    <property type="match status" value="1"/>
</dbReference>
<dbReference type="InterPro" id="IPR042047">
    <property type="entry name" value="SleB_dom1"/>
</dbReference>
<feature type="signal peptide" evidence="2">
    <location>
        <begin position="1"/>
        <end position="29"/>
    </location>
</feature>
<keyword evidence="2" id="KW-0732">Signal</keyword>
<name>A0A4R3JBK4_9FIRM</name>
<evidence type="ECO:0000313" key="7">
    <source>
        <dbReference type="Proteomes" id="UP000702954"/>
    </source>
</evidence>
<dbReference type="AlphaFoldDB" id="A0A4R3JBK4"/>
<keyword evidence="5" id="KW-0378">Hydrolase</keyword>
<reference evidence="5 6" key="2">
    <citation type="submission" date="2019-03" db="EMBL/GenBank/DDBJ databases">
        <title>Genomic Encyclopedia of Type Strains, Phase IV (KMG-IV): sequencing the most valuable type-strain genomes for metagenomic binning, comparative biology and taxonomic classification.</title>
        <authorList>
            <person name="Goeker M."/>
        </authorList>
    </citation>
    <scope>NUCLEOTIDE SEQUENCE [LARGE SCALE GENOMIC DNA]</scope>
    <source>
        <strain evidence="5 6">DSM 103426</strain>
    </source>
</reference>
<evidence type="ECO:0000256" key="2">
    <source>
        <dbReference type="SAM" id="SignalP"/>
    </source>
</evidence>
<dbReference type="Gene3D" id="6.10.250.3150">
    <property type="match status" value="1"/>
</dbReference>
<dbReference type="EMBL" id="BHEO01000002">
    <property type="protein sequence ID" value="GBU04028.1"/>
    <property type="molecule type" value="Genomic_DNA"/>
</dbReference>
<feature type="chain" id="PRO_5020523984" evidence="2">
    <location>
        <begin position="30"/>
        <end position="376"/>
    </location>
</feature>
<dbReference type="EMBL" id="SLZV01000031">
    <property type="protein sequence ID" value="TCS62685.1"/>
    <property type="molecule type" value="Genomic_DNA"/>
</dbReference>
<dbReference type="RefSeq" id="WP_116441122.1">
    <property type="nucleotide sequence ID" value="NZ_BHEO01000002.1"/>
</dbReference>
<proteinExistence type="predicted"/>
<dbReference type="Pfam" id="PF07486">
    <property type="entry name" value="Hydrolase_2"/>
    <property type="match status" value="1"/>
</dbReference>
<keyword evidence="7" id="KW-1185">Reference proteome</keyword>
<evidence type="ECO:0000313" key="4">
    <source>
        <dbReference type="EMBL" id="GBU04028.1"/>
    </source>
</evidence>
<gene>
    <name evidence="5" type="ORF">EDD74_1319</name>
    <name evidence="4" type="ORF">FAEUMB_05690</name>
</gene>
<dbReference type="Proteomes" id="UP000294613">
    <property type="component" value="Unassembled WGS sequence"/>
</dbReference>
<dbReference type="PROSITE" id="PS51257">
    <property type="entry name" value="PROKAR_LIPOPROTEIN"/>
    <property type="match status" value="1"/>
</dbReference>
<protein>
    <submittedName>
        <fullName evidence="5">Spore germination cell wall hydrolase CwlJ-like protein</fullName>
    </submittedName>
</protein>
<feature type="compositionally biased region" description="Acidic residues" evidence="1">
    <location>
        <begin position="240"/>
        <end position="251"/>
    </location>
</feature>
<comment type="caution">
    <text evidence="5">The sequence shown here is derived from an EMBL/GenBank/DDBJ whole genome shotgun (WGS) entry which is preliminary data.</text>
</comment>
<feature type="region of interest" description="Disordered" evidence="1">
    <location>
        <begin position="203"/>
        <end position="259"/>
    </location>
</feature>